<dbReference type="EMBL" id="GBRH01281226">
    <property type="protein sequence ID" value="JAD16669.1"/>
    <property type="molecule type" value="Transcribed_RNA"/>
</dbReference>
<sequence>MLILKALYNISYMAIIIKDLPTLRNIT</sequence>
<name>A0A0A8XRW6_ARUDO</name>
<proteinExistence type="predicted"/>
<accession>A0A0A8XRW6</accession>
<reference evidence="1" key="2">
    <citation type="journal article" date="2015" name="Data Brief">
        <title>Shoot transcriptome of the giant reed, Arundo donax.</title>
        <authorList>
            <person name="Barrero R.A."/>
            <person name="Guerrero F.D."/>
            <person name="Moolhuijzen P."/>
            <person name="Goolsby J.A."/>
            <person name="Tidwell J."/>
            <person name="Bellgard S.E."/>
            <person name="Bellgard M.I."/>
        </authorList>
    </citation>
    <scope>NUCLEOTIDE SEQUENCE</scope>
    <source>
        <tissue evidence="1">Shoot tissue taken approximately 20 cm above the soil surface</tissue>
    </source>
</reference>
<organism evidence="1">
    <name type="scientific">Arundo donax</name>
    <name type="common">Giant reed</name>
    <name type="synonym">Donax arundinaceus</name>
    <dbReference type="NCBI Taxonomy" id="35708"/>
    <lineage>
        <taxon>Eukaryota</taxon>
        <taxon>Viridiplantae</taxon>
        <taxon>Streptophyta</taxon>
        <taxon>Embryophyta</taxon>
        <taxon>Tracheophyta</taxon>
        <taxon>Spermatophyta</taxon>
        <taxon>Magnoliopsida</taxon>
        <taxon>Liliopsida</taxon>
        <taxon>Poales</taxon>
        <taxon>Poaceae</taxon>
        <taxon>PACMAD clade</taxon>
        <taxon>Arundinoideae</taxon>
        <taxon>Arundineae</taxon>
        <taxon>Arundo</taxon>
    </lineage>
</organism>
<protein>
    <submittedName>
        <fullName evidence="1">Uncharacterized protein</fullName>
    </submittedName>
</protein>
<reference evidence="1" key="1">
    <citation type="submission" date="2014-09" db="EMBL/GenBank/DDBJ databases">
        <authorList>
            <person name="Magalhaes I.L.F."/>
            <person name="Oliveira U."/>
            <person name="Santos F.R."/>
            <person name="Vidigal T.H.D.A."/>
            <person name="Brescovit A.D."/>
            <person name="Santos A.J."/>
        </authorList>
    </citation>
    <scope>NUCLEOTIDE SEQUENCE</scope>
    <source>
        <tissue evidence="1">Shoot tissue taken approximately 20 cm above the soil surface</tissue>
    </source>
</reference>
<dbReference type="AlphaFoldDB" id="A0A0A8XRW6"/>
<evidence type="ECO:0000313" key="1">
    <source>
        <dbReference type="EMBL" id="JAD16669.1"/>
    </source>
</evidence>